<dbReference type="EMBL" id="WKPR01000002">
    <property type="protein sequence ID" value="MSB18167.1"/>
    <property type="molecule type" value="Genomic_DNA"/>
</dbReference>
<keyword evidence="1" id="KW-0732">Signal</keyword>
<dbReference type="AlphaFoldDB" id="A0A174BN29"/>
<accession>A0A174BN29</accession>
<dbReference type="Proteomes" id="UP000429811">
    <property type="component" value="Unassembled WGS sequence"/>
</dbReference>
<feature type="chain" id="PRO_5042683023" evidence="1">
    <location>
        <begin position="25"/>
        <end position="150"/>
    </location>
</feature>
<dbReference type="EMBL" id="JAQLWV010000053">
    <property type="protein sequence ID" value="MDB7935754.1"/>
    <property type="molecule type" value="Genomic_DNA"/>
</dbReference>
<evidence type="ECO:0000313" key="2">
    <source>
        <dbReference type="EMBL" id="CUO02047.1"/>
    </source>
</evidence>
<sequence length="150" mass="16570">MKKRLGTVLLLALFVISSMMPTSAATAEIWNEARASHYFDAYMLGISAKGGGEMAVSFGVFGTDTMDKIGVYSLRIESEIAPNKWIEEFTVYGSSDPDTFYAMDTIQHGGDFYFDGMPGVKYRAVMVAYAKNASGYEYSKEMACTGRYCE</sequence>
<evidence type="ECO:0000313" key="5">
    <source>
        <dbReference type="EMBL" id="MSB18167.1"/>
    </source>
</evidence>
<evidence type="ECO:0000313" key="4">
    <source>
        <dbReference type="EMBL" id="MDB7935754.1"/>
    </source>
</evidence>
<reference evidence="3" key="3">
    <citation type="submission" date="2023-01" db="EMBL/GenBank/DDBJ databases">
        <title>Human gut microbiome strain richness.</title>
        <authorList>
            <person name="Chen-Liaw A."/>
        </authorList>
    </citation>
    <scope>NUCLEOTIDE SEQUENCE</scope>
    <source>
        <strain evidence="4">1001287st1_F4_1001285I_161205</strain>
        <strain evidence="3">2225st1_A6_2225SCRN_200828</strain>
    </source>
</reference>
<evidence type="ECO:0000313" key="8">
    <source>
        <dbReference type="Proteomes" id="UP000429811"/>
    </source>
</evidence>
<reference evidence="2 7" key="1">
    <citation type="submission" date="2015-09" db="EMBL/GenBank/DDBJ databases">
        <authorList>
            <consortium name="Pathogen Informatics"/>
        </authorList>
    </citation>
    <scope>NUCLEOTIDE SEQUENCE [LARGE SCALE GENOMIC DNA]</scope>
    <source>
        <strain evidence="2 7">2789STDY5608854</strain>
    </source>
</reference>
<name>A0A174BN29_FLAPL</name>
<dbReference type="EMBL" id="WKPO01000064">
    <property type="protein sequence ID" value="MSB51216.1"/>
    <property type="molecule type" value="Genomic_DNA"/>
</dbReference>
<evidence type="ECO:0000313" key="7">
    <source>
        <dbReference type="Proteomes" id="UP000095746"/>
    </source>
</evidence>
<dbReference type="Proteomes" id="UP000095746">
    <property type="component" value="Unassembled WGS sequence"/>
</dbReference>
<dbReference type="Proteomes" id="UP001211006">
    <property type="component" value="Unassembled WGS sequence"/>
</dbReference>
<reference evidence="8 9" key="2">
    <citation type="journal article" date="2019" name="Nat. Med.">
        <title>A library of human gut bacterial isolates paired with longitudinal multiomics data enables mechanistic microbiome research.</title>
        <authorList>
            <person name="Poyet M."/>
            <person name="Groussin M."/>
            <person name="Gibbons S.M."/>
            <person name="Avila-Pacheco J."/>
            <person name="Jiang X."/>
            <person name="Kearney S.M."/>
            <person name="Perrotta A.R."/>
            <person name="Berdy B."/>
            <person name="Zhao S."/>
            <person name="Lieberman T.D."/>
            <person name="Swanson P.K."/>
            <person name="Smith M."/>
            <person name="Roesemann S."/>
            <person name="Alexander J.E."/>
            <person name="Rich S.A."/>
            <person name="Livny J."/>
            <person name="Vlamakis H."/>
            <person name="Clish C."/>
            <person name="Bullock K."/>
            <person name="Deik A."/>
            <person name="Scott J."/>
            <person name="Pierce K.A."/>
            <person name="Xavier R.J."/>
            <person name="Alm E.J."/>
        </authorList>
    </citation>
    <scope>NUCLEOTIDE SEQUENCE [LARGE SCALE GENOMIC DNA]</scope>
    <source>
        <strain evidence="5 9">BIOML-A2</strain>
        <strain evidence="6 8">BIOML-A5</strain>
    </source>
</reference>
<evidence type="ECO:0000313" key="9">
    <source>
        <dbReference type="Proteomes" id="UP000434475"/>
    </source>
</evidence>
<evidence type="ECO:0000256" key="1">
    <source>
        <dbReference type="SAM" id="SignalP"/>
    </source>
</evidence>
<organism evidence="2 7">
    <name type="scientific">Flavonifractor plautii</name>
    <name type="common">Fusobacterium plautii</name>
    <dbReference type="NCBI Taxonomy" id="292800"/>
    <lineage>
        <taxon>Bacteria</taxon>
        <taxon>Bacillati</taxon>
        <taxon>Bacillota</taxon>
        <taxon>Clostridia</taxon>
        <taxon>Eubacteriales</taxon>
        <taxon>Oscillospiraceae</taxon>
        <taxon>Flavonifractor</taxon>
    </lineage>
</organism>
<dbReference type="EMBL" id="CYZT01000035">
    <property type="protein sequence ID" value="CUO02047.1"/>
    <property type="molecule type" value="Genomic_DNA"/>
</dbReference>
<evidence type="ECO:0000313" key="6">
    <source>
        <dbReference type="EMBL" id="MSB51216.1"/>
    </source>
</evidence>
<gene>
    <name evidence="2" type="ORF">ERS852411_00840</name>
    <name evidence="6" type="ORF">GKE90_21445</name>
    <name evidence="5" type="ORF">GKE97_01395</name>
    <name evidence="3" type="ORF">PND83_19095</name>
    <name evidence="4" type="ORF">PNE06_21960</name>
</gene>
<feature type="signal peptide" evidence="1">
    <location>
        <begin position="1"/>
        <end position="24"/>
    </location>
</feature>
<dbReference type="Proteomes" id="UP001211173">
    <property type="component" value="Unassembled WGS sequence"/>
</dbReference>
<protein>
    <submittedName>
        <fullName evidence="2">Uncharacterized protein</fullName>
    </submittedName>
</protein>
<dbReference type="EMBL" id="JAQLWO010000026">
    <property type="protein sequence ID" value="MDB7908095.1"/>
    <property type="molecule type" value="Genomic_DNA"/>
</dbReference>
<proteinExistence type="predicted"/>
<dbReference type="Proteomes" id="UP000434475">
    <property type="component" value="Unassembled WGS sequence"/>
</dbReference>
<evidence type="ECO:0000313" key="3">
    <source>
        <dbReference type="EMBL" id="MDB7908095.1"/>
    </source>
</evidence>
<dbReference type="RefSeq" id="WP_024723242.1">
    <property type="nucleotide sequence ID" value="NZ_BAABXT010000001.1"/>
</dbReference>